<dbReference type="InterPro" id="IPR001789">
    <property type="entry name" value="Sig_transdc_resp-reg_receiver"/>
</dbReference>
<evidence type="ECO:0000313" key="4">
    <source>
        <dbReference type="Proteomes" id="UP000256514"/>
    </source>
</evidence>
<evidence type="ECO:0000313" key="3">
    <source>
        <dbReference type="EMBL" id="RDU66832.1"/>
    </source>
</evidence>
<dbReference type="Proteomes" id="UP000256514">
    <property type="component" value="Unassembled WGS sequence"/>
</dbReference>
<dbReference type="RefSeq" id="WP_095628223.1">
    <property type="nucleotide sequence ID" value="NZ_NXLT01000004.1"/>
</dbReference>
<dbReference type="Gene3D" id="3.40.50.2300">
    <property type="match status" value="1"/>
</dbReference>
<dbReference type="Pfam" id="PF00072">
    <property type="entry name" value="Response_reg"/>
    <property type="match status" value="1"/>
</dbReference>
<dbReference type="PROSITE" id="PS50110">
    <property type="entry name" value="RESPONSE_REGULATORY"/>
    <property type="match status" value="1"/>
</dbReference>
<proteinExistence type="predicted"/>
<comment type="caution">
    <text evidence="3">The sequence shown here is derived from an EMBL/GenBank/DDBJ whole genome shotgun (WGS) entry which is preliminary data.</text>
</comment>
<evidence type="ECO:0000256" key="1">
    <source>
        <dbReference type="PROSITE-ProRule" id="PRU00169"/>
    </source>
</evidence>
<reference evidence="3 4" key="1">
    <citation type="submission" date="2018-04" db="EMBL/GenBank/DDBJ databases">
        <title>Novel Campyloabacter and Helicobacter Species and Strains.</title>
        <authorList>
            <person name="Mannion A.J."/>
            <person name="Shen Z."/>
            <person name="Fox J.G."/>
        </authorList>
    </citation>
    <scope>NUCLEOTIDE SEQUENCE [LARGE SCALE GENOMIC DNA]</scope>
    <source>
        <strain evidence="3 4">MIT 12-6600</strain>
    </source>
</reference>
<evidence type="ECO:0000259" key="2">
    <source>
        <dbReference type="PROSITE" id="PS50110"/>
    </source>
</evidence>
<dbReference type="OrthoDB" id="5328903at2"/>
<gene>
    <name evidence="3" type="ORF">CQA54_05540</name>
</gene>
<dbReference type="InterPro" id="IPR014483">
    <property type="entry name" value="Sig_transdc_resp-reg_prd"/>
</dbReference>
<organism evidence="3 4">
    <name type="scientific">Helicobacter equorum</name>
    <dbReference type="NCBI Taxonomy" id="361872"/>
    <lineage>
        <taxon>Bacteria</taxon>
        <taxon>Pseudomonadati</taxon>
        <taxon>Campylobacterota</taxon>
        <taxon>Epsilonproteobacteria</taxon>
        <taxon>Campylobacterales</taxon>
        <taxon>Helicobacteraceae</taxon>
        <taxon>Helicobacter</taxon>
    </lineage>
</organism>
<keyword evidence="4" id="KW-1185">Reference proteome</keyword>
<dbReference type="SUPFAM" id="SSF52172">
    <property type="entry name" value="CheY-like"/>
    <property type="match status" value="1"/>
</dbReference>
<protein>
    <recommendedName>
        <fullName evidence="2">Response regulatory domain-containing protein</fullName>
    </recommendedName>
</protein>
<dbReference type="AlphaFoldDB" id="A0A3D8INN8"/>
<dbReference type="InterPro" id="IPR011006">
    <property type="entry name" value="CheY-like_superfamily"/>
</dbReference>
<dbReference type="PIRSF" id="PIRSF016788">
    <property type="entry name" value="RR_Fis"/>
    <property type="match status" value="1"/>
</dbReference>
<accession>A0A3D8INN8</accession>
<dbReference type="EMBL" id="NXLT01000004">
    <property type="protein sequence ID" value="RDU66832.1"/>
    <property type="molecule type" value="Genomic_DNA"/>
</dbReference>
<name>A0A3D8INN8_9HELI</name>
<sequence>MRVLIIENETYLAQGIVNKLSDFQLECTIAANLKEIEHKDYDVVIASLGSIDGNYQELTKRYEEAIIILMISYINDDTVTKPLQSGVTDYIVKPFVIDELVRKIRHYKSYRDLKKEIEFYCNYFNFIEKELSTPNPIAYNPPFIIKANSQRSADIYAMRYARRKGIRFTFLTLKEEKWRQIFESQPSKNQVFYITNLEELKKSELKEFLEMILKYSCIVSTISNEKVPFPQVVDISNCSGALELGGDILSVKEYERIIITKFESRYPDIELAKKLGMSRKSLWEKRKKYGLLRHNKTTKES</sequence>
<dbReference type="SMART" id="SM00448">
    <property type="entry name" value="REC"/>
    <property type="match status" value="1"/>
</dbReference>
<dbReference type="Gene3D" id="1.10.10.60">
    <property type="entry name" value="Homeodomain-like"/>
    <property type="match status" value="1"/>
</dbReference>
<feature type="domain" description="Response regulatory" evidence="2">
    <location>
        <begin position="2"/>
        <end position="108"/>
    </location>
</feature>
<comment type="caution">
    <text evidence="1">Lacks conserved residue(s) required for the propagation of feature annotation.</text>
</comment>
<dbReference type="GO" id="GO:0000160">
    <property type="term" value="P:phosphorelay signal transduction system"/>
    <property type="evidence" value="ECO:0007669"/>
    <property type="project" value="InterPro"/>
</dbReference>